<feature type="region of interest" description="Disordered" evidence="1">
    <location>
        <begin position="506"/>
        <end position="636"/>
    </location>
</feature>
<keyword evidence="4" id="KW-1185">Reference proteome</keyword>
<sequence>MNRKYRSSFFSLSHPSILISGILAVLVALVQLTFTQSASADPVPGGNVANPIVKAVDLAKPSVVRIITTEQATLTVHFPTADNKTVTFPQGGGQYALELSGSGTFITAHGDILTADHVINPPKDQSLDQYLQQLAAQDVADYINQQLNPSVDWSKEDAAGALSSGYLLSTAKYNTPSSKVYLSTDYTGPINAVSMKSVPTGVSAEVDKIEKESSFEQKDVAIIHVNIENTPNIQLSDSSLVAQQDELTIIGFPGNGDVSMKDLPTTFLTSSVNRIYVSAIKKTDEAAPVIQVGGNVEHGDSGGPALNSQGQIVGVVSFGGTDMPDGTSFLQASNSAKELIDSLNLDTKPGELEKAWIKAFNDYTSTATGHWHKSSDSFQKILDTYPDFHAVSPYIDYARAQASTEKLPQKPSAPATPFILTAISFILIALLVLAVIAVALFFILRRKGPNTAIASSAQGIYQPSQGQAPSYQPYATPAPQQPYQQTAPTPVGAASYAQVGSQQPVGAYARPLQGPPQGEYATPAPQQPAVPRPYQPPLQQQPAVPRPYQPLQQQPVQPYPNANLPLQSSGQIPVVPTQPQPWPPVPAQAQQPYQEYHKSSATVGAPISTSEQQPTERSVSPQPERPAQIDEPQSLSAEATLLNRDIARARAAEALRGLSSTEPQSAEEPTYPHSDNVEGE</sequence>
<dbReference type="PANTHER" id="PTHR22939:SF129">
    <property type="entry name" value="SERINE PROTEASE HTRA2, MITOCHONDRIAL"/>
    <property type="match status" value="1"/>
</dbReference>
<name>A0A402A5F1_9CHLR</name>
<evidence type="ECO:0000313" key="3">
    <source>
        <dbReference type="EMBL" id="GCE14367.1"/>
    </source>
</evidence>
<proteinExistence type="predicted"/>
<evidence type="ECO:0008006" key="5">
    <source>
        <dbReference type="Google" id="ProtNLM"/>
    </source>
</evidence>
<dbReference type="PANTHER" id="PTHR22939">
    <property type="entry name" value="SERINE PROTEASE FAMILY S1C HTRA-RELATED"/>
    <property type="match status" value="1"/>
</dbReference>
<dbReference type="EMBL" id="BIFR01000001">
    <property type="protein sequence ID" value="GCE14367.1"/>
    <property type="molecule type" value="Genomic_DNA"/>
</dbReference>
<protein>
    <recommendedName>
        <fullName evidence="5">Peptidase S1 domain-containing protein</fullName>
    </recommendedName>
</protein>
<dbReference type="SUPFAM" id="SSF50494">
    <property type="entry name" value="Trypsin-like serine proteases"/>
    <property type="match status" value="1"/>
</dbReference>
<evidence type="ECO:0000256" key="1">
    <source>
        <dbReference type="SAM" id="MobiDB-lite"/>
    </source>
</evidence>
<accession>A0A402A5F1</accession>
<feature type="compositionally biased region" description="Pro residues" evidence="1">
    <location>
        <begin position="576"/>
        <end position="586"/>
    </location>
</feature>
<evidence type="ECO:0000313" key="4">
    <source>
        <dbReference type="Proteomes" id="UP000287352"/>
    </source>
</evidence>
<feature type="compositionally biased region" description="Low complexity" evidence="1">
    <location>
        <begin position="549"/>
        <end position="560"/>
    </location>
</feature>
<organism evidence="3 4">
    <name type="scientific">Tengunoibacter tsumagoiensis</name>
    <dbReference type="NCBI Taxonomy" id="2014871"/>
    <lineage>
        <taxon>Bacteria</taxon>
        <taxon>Bacillati</taxon>
        <taxon>Chloroflexota</taxon>
        <taxon>Ktedonobacteria</taxon>
        <taxon>Ktedonobacterales</taxon>
        <taxon>Dictyobacteraceae</taxon>
        <taxon>Tengunoibacter</taxon>
    </lineage>
</organism>
<reference evidence="4" key="1">
    <citation type="submission" date="2018-12" db="EMBL/GenBank/DDBJ databases">
        <title>Tengunoibacter tsumagoiensis gen. nov., sp. nov., Dictyobacter kobayashii sp. nov., D. alpinus sp. nov., and D. joshuensis sp. nov. and description of Dictyobacteraceae fam. nov. within the order Ktedonobacterales isolated from Tengu-no-mugimeshi.</title>
        <authorList>
            <person name="Wang C.M."/>
            <person name="Zheng Y."/>
            <person name="Sakai Y."/>
            <person name="Toyoda A."/>
            <person name="Minakuchi Y."/>
            <person name="Abe K."/>
            <person name="Yokota A."/>
            <person name="Yabe S."/>
        </authorList>
    </citation>
    <scope>NUCLEOTIDE SEQUENCE [LARGE SCALE GENOMIC DNA]</scope>
    <source>
        <strain evidence="4">Uno3</strain>
    </source>
</reference>
<comment type="caution">
    <text evidence="3">The sequence shown here is derived from an EMBL/GenBank/DDBJ whole genome shotgun (WGS) entry which is preliminary data.</text>
</comment>
<keyword evidence="2" id="KW-1133">Transmembrane helix</keyword>
<dbReference type="Gene3D" id="2.40.10.120">
    <property type="match status" value="1"/>
</dbReference>
<dbReference type="InterPro" id="IPR043504">
    <property type="entry name" value="Peptidase_S1_PA_chymotrypsin"/>
</dbReference>
<dbReference type="Proteomes" id="UP000287352">
    <property type="component" value="Unassembled WGS sequence"/>
</dbReference>
<keyword evidence="2" id="KW-0812">Transmembrane</keyword>
<dbReference type="Pfam" id="PF13365">
    <property type="entry name" value="Trypsin_2"/>
    <property type="match status" value="1"/>
</dbReference>
<feature type="compositionally biased region" description="Pro residues" evidence="1">
    <location>
        <begin position="525"/>
        <end position="536"/>
    </location>
</feature>
<feature type="compositionally biased region" description="Low complexity" evidence="1">
    <location>
        <begin position="467"/>
        <end position="490"/>
    </location>
</feature>
<gene>
    <name evidence="3" type="ORF">KTT_42260</name>
</gene>
<keyword evidence="2" id="KW-0472">Membrane</keyword>
<feature type="region of interest" description="Disordered" evidence="1">
    <location>
        <begin position="653"/>
        <end position="680"/>
    </location>
</feature>
<evidence type="ECO:0000256" key="2">
    <source>
        <dbReference type="SAM" id="Phobius"/>
    </source>
</evidence>
<dbReference type="OrthoDB" id="142135at2"/>
<feature type="region of interest" description="Disordered" evidence="1">
    <location>
        <begin position="462"/>
        <end position="492"/>
    </location>
</feature>
<feature type="transmembrane region" description="Helical" evidence="2">
    <location>
        <begin position="418"/>
        <end position="444"/>
    </location>
</feature>
<dbReference type="AlphaFoldDB" id="A0A402A5F1"/>
<dbReference type="InterPro" id="IPR009003">
    <property type="entry name" value="Peptidase_S1_PA"/>
</dbReference>
<dbReference type="RefSeq" id="WP_126581779.1">
    <property type="nucleotide sequence ID" value="NZ_BIFR01000001.1"/>
</dbReference>
<feature type="compositionally biased region" description="Polar residues" evidence="1">
    <location>
        <begin position="599"/>
        <end position="621"/>
    </location>
</feature>
<dbReference type="Gene3D" id="2.40.10.10">
    <property type="entry name" value="Trypsin-like serine proteases"/>
    <property type="match status" value="1"/>
</dbReference>